<reference evidence="2 3" key="1">
    <citation type="submission" date="2015-08" db="EMBL/GenBank/DDBJ databases">
        <title>Next Generation Sequencing and Analysis of the Genome of Puccinia sorghi L Schw, the Causal Agent of Maize Common Rust.</title>
        <authorList>
            <person name="Rochi L."/>
            <person name="Burguener G."/>
            <person name="Darino M."/>
            <person name="Turjanski A."/>
            <person name="Kreff E."/>
            <person name="Dieguez M.J."/>
            <person name="Sacco F."/>
        </authorList>
    </citation>
    <scope>NUCLEOTIDE SEQUENCE [LARGE SCALE GENOMIC DNA]</scope>
    <source>
        <strain evidence="2 3">RO10H11247</strain>
    </source>
</reference>
<dbReference type="PANTHER" id="PTHR33339:SF1">
    <property type="entry name" value="LYSM DOMAIN-CONTAINING PROTEIN"/>
    <property type="match status" value="1"/>
</dbReference>
<feature type="domain" description="DUF7872" evidence="1">
    <location>
        <begin position="434"/>
        <end position="541"/>
    </location>
</feature>
<evidence type="ECO:0000313" key="2">
    <source>
        <dbReference type="EMBL" id="KNZ47210.1"/>
    </source>
</evidence>
<dbReference type="EMBL" id="LAVV01011941">
    <property type="protein sequence ID" value="KNZ47210.1"/>
    <property type="molecule type" value="Genomic_DNA"/>
</dbReference>
<keyword evidence="3" id="KW-1185">Reference proteome</keyword>
<dbReference type="InterPro" id="IPR057194">
    <property type="entry name" value="DUF7872"/>
</dbReference>
<evidence type="ECO:0000313" key="3">
    <source>
        <dbReference type="Proteomes" id="UP000037035"/>
    </source>
</evidence>
<dbReference type="PANTHER" id="PTHR33339">
    <property type="entry name" value="LYSM DOMAIN-CONTAINING PROTEIN"/>
    <property type="match status" value="1"/>
</dbReference>
<name>A0A0L6UHC1_9BASI</name>
<dbReference type="VEuPathDB" id="FungiDB:VP01_65g11"/>
<evidence type="ECO:0000259" key="1">
    <source>
        <dbReference type="Pfam" id="PF25278"/>
    </source>
</evidence>
<sequence>MPVSIVIPMILAGDPRQCVHVAFVFGLVYGSNPTALLGHGAVGERFIRLARSGDAHYSGGRQTFDRNKWVGPRACVKPVAFFHQGLKLTSGEDPRLLCKPRALEQSLWSELGMNFYLYTYPNGTVLSLEVREFPIRDAGWCARFSMRNRQSVQCRSGTQDFEFVFEGCVKMYMVETGMRWWQHKIGTTLSTCFIKLVVMREWSYDRPLHPLITHILPTMVSHIPSFLVDLEKDPSRTPRHITAWVSLASNWISSFPSSLFISLGPIAGTIWSWGQLSWLGLVMILFQLGAFGWVETLISSSISWLLGQAQHIVQGIISNVTQEVIHAGISTPKGLASLNQDGIFLSETPVVDRENVQKEYQRVLKLKTLVKVWREQDILLHYLIKCYYQECVHYPRRCELIKAANPRTLVRKKVPMGRSTTRTDFRIAGMIRCSMMSIVRGDRKGDGFDPTIYRASLVEAKYGFTTEFLTTTSWECQRKYGAFEFDPHLCRNMTSAHNLKMQVECSVNLPVCDCTRTDVRAALQQGVSITKACREINGLPI</sequence>
<accession>A0A0L6UHC1</accession>
<dbReference type="Proteomes" id="UP000037035">
    <property type="component" value="Unassembled WGS sequence"/>
</dbReference>
<dbReference type="AlphaFoldDB" id="A0A0L6UHC1"/>
<organism evidence="2 3">
    <name type="scientific">Puccinia sorghi</name>
    <dbReference type="NCBI Taxonomy" id="27349"/>
    <lineage>
        <taxon>Eukaryota</taxon>
        <taxon>Fungi</taxon>
        <taxon>Dikarya</taxon>
        <taxon>Basidiomycota</taxon>
        <taxon>Pucciniomycotina</taxon>
        <taxon>Pucciniomycetes</taxon>
        <taxon>Pucciniales</taxon>
        <taxon>Pucciniaceae</taxon>
        <taxon>Puccinia</taxon>
    </lineage>
</organism>
<dbReference type="OrthoDB" id="2501761at2759"/>
<feature type="domain" description="DUF7872" evidence="1">
    <location>
        <begin position="301"/>
        <end position="379"/>
    </location>
</feature>
<proteinExistence type="predicted"/>
<comment type="caution">
    <text evidence="2">The sequence shown here is derived from an EMBL/GenBank/DDBJ whole genome shotgun (WGS) entry which is preliminary data.</text>
</comment>
<dbReference type="Pfam" id="PF25278">
    <property type="entry name" value="DUF7872"/>
    <property type="match status" value="2"/>
</dbReference>
<gene>
    <name evidence="2" type="ORF">VP01_65g11</name>
</gene>
<protein>
    <recommendedName>
        <fullName evidence="1">DUF7872 domain-containing protein</fullName>
    </recommendedName>
</protein>